<accession>A0A0G4KA14</accession>
<dbReference type="RefSeq" id="WP_048595394.1">
    <property type="nucleotide sequence ID" value="NZ_CVLB01000002.1"/>
</dbReference>
<organism evidence="3 4">
    <name type="scientific">Brachyspira suanatina</name>
    <dbReference type="NCBI Taxonomy" id="381802"/>
    <lineage>
        <taxon>Bacteria</taxon>
        <taxon>Pseudomonadati</taxon>
        <taxon>Spirochaetota</taxon>
        <taxon>Spirochaetia</taxon>
        <taxon>Brachyspirales</taxon>
        <taxon>Brachyspiraceae</taxon>
        <taxon>Brachyspira</taxon>
    </lineage>
</organism>
<evidence type="ECO:0008006" key="5">
    <source>
        <dbReference type="Google" id="ProtNLM"/>
    </source>
</evidence>
<dbReference type="OrthoDB" id="307451at2"/>
<evidence type="ECO:0000313" key="4">
    <source>
        <dbReference type="Proteomes" id="UP000043763"/>
    </source>
</evidence>
<keyword evidence="4" id="KW-1185">Reference proteome</keyword>
<dbReference type="PROSITE" id="PS51257">
    <property type="entry name" value="PROKAR_LIPOPROTEIN"/>
    <property type="match status" value="1"/>
</dbReference>
<feature type="region of interest" description="Disordered" evidence="1">
    <location>
        <begin position="228"/>
        <end position="256"/>
    </location>
</feature>
<reference evidence="4" key="1">
    <citation type="submission" date="2015-04" db="EMBL/GenBank/DDBJ databases">
        <authorList>
            <person name="Mushtaq Mamoona"/>
        </authorList>
    </citation>
    <scope>NUCLEOTIDE SEQUENCE [LARGE SCALE GENOMIC DNA]</scope>
    <source>
        <strain evidence="4">AN4859/03</strain>
    </source>
</reference>
<evidence type="ECO:0000256" key="1">
    <source>
        <dbReference type="SAM" id="MobiDB-lite"/>
    </source>
</evidence>
<feature type="signal peptide" evidence="2">
    <location>
        <begin position="1"/>
        <end position="20"/>
    </location>
</feature>
<name>A0A0G4KA14_9SPIR</name>
<sequence length="256" mass="28243">MSLKNLKKLILIISSFSIIACSQTQGSGSGSTTSSDSLAYLKGGEGEWVLKVDDFTINQTNFSKDLEASLILQGATPEQIAMYANDATTKQIYADQLINSILLINKAEEEKFFETQEAKDFINLSIRNIKFQYYVTKLMADAAKNIPDPTPEQAQAFFEQAKQQLTQMYGITAYNTETAPYIAQLYKNAYAEQLVQRDIQDLKDKAVIERNTTVLGEASILPPQIGDTNATAIPQGTNNPAALPQQGDNLLPRTNN</sequence>
<dbReference type="InterPro" id="IPR027304">
    <property type="entry name" value="Trigger_fact/SurA_dom_sf"/>
</dbReference>
<dbReference type="SUPFAM" id="SSF109998">
    <property type="entry name" value="Triger factor/SurA peptide-binding domain-like"/>
    <property type="match status" value="1"/>
</dbReference>
<gene>
    <name evidence="3" type="ORF">BRSU_2226</name>
</gene>
<protein>
    <recommendedName>
        <fullName evidence="5">Lipoprotein</fullName>
    </recommendedName>
</protein>
<dbReference type="Proteomes" id="UP000043763">
    <property type="component" value="Unassembled WGS sequence"/>
</dbReference>
<evidence type="ECO:0000313" key="3">
    <source>
        <dbReference type="EMBL" id="CRF34759.1"/>
    </source>
</evidence>
<dbReference type="AlphaFoldDB" id="A0A0G4KA14"/>
<proteinExistence type="predicted"/>
<evidence type="ECO:0000256" key="2">
    <source>
        <dbReference type="SAM" id="SignalP"/>
    </source>
</evidence>
<keyword evidence="2" id="KW-0732">Signal</keyword>
<feature type="chain" id="PRO_5005194609" description="Lipoprotein" evidence="2">
    <location>
        <begin position="21"/>
        <end position="256"/>
    </location>
</feature>
<dbReference type="EMBL" id="CVLB01000002">
    <property type="protein sequence ID" value="CRF34759.1"/>
    <property type="molecule type" value="Genomic_DNA"/>
</dbReference>